<accession>W9CHN1</accession>
<reference evidence="2 3" key="1">
    <citation type="journal article" date="2014" name="Genome Announc.">
        <title>Draft genome sequence of Sclerotinia borealis, a psychrophilic plant pathogenic fungus.</title>
        <authorList>
            <person name="Mardanov A.V."/>
            <person name="Beletsky A.V."/>
            <person name="Kadnikov V.V."/>
            <person name="Ignatov A.N."/>
            <person name="Ravin N.V."/>
        </authorList>
    </citation>
    <scope>NUCLEOTIDE SEQUENCE [LARGE SCALE GENOMIC DNA]</scope>
    <source>
        <strain evidence="3">F-4157</strain>
    </source>
</reference>
<protein>
    <submittedName>
        <fullName evidence="2">Uncharacterized protein</fullName>
    </submittedName>
</protein>
<evidence type="ECO:0000256" key="1">
    <source>
        <dbReference type="SAM" id="SignalP"/>
    </source>
</evidence>
<dbReference type="AlphaFoldDB" id="W9CHN1"/>
<dbReference type="HOGENOM" id="CLU_1180808_0_0_1"/>
<proteinExistence type="predicted"/>
<dbReference type="STRING" id="1432307.W9CHN1"/>
<keyword evidence="3" id="KW-1185">Reference proteome</keyword>
<evidence type="ECO:0000313" key="3">
    <source>
        <dbReference type="Proteomes" id="UP000019487"/>
    </source>
</evidence>
<feature type="chain" id="PRO_5004918583" evidence="1">
    <location>
        <begin position="21"/>
        <end position="235"/>
    </location>
</feature>
<feature type="signal peptide" evidence="1">
    <location>
        <begin position="1"/>
        <end position="20"/>
    </location>
</feature>
<comment type="caution">
    <text evidence="2">The sequence shown here is derived from an EMBL/GenBank/DDBJ whole genome shotgun (WGS) entry which is preliminary data.</text>
</comment>
<dbReference type="OrthoDB" id="3360643at2759"/>
<organism evidence="2 3">
    <name type="scientific">Sclerotinia borealis (strain F-4128)</name>
    <dbReference type="NCBI Taxonomy" id="1432307"/>
    <lineage>
        <taxon>Eukaryota</taxon>
        <taxon>Fungi</taxon>
        <taxon>Dikarya</taxon>
        <taxon>Ascomycota</taxon>
        <taxon>Pezizomycotina</taxon>
        <taxon>Leotiomycetes</taxon>
        <taxon>Helotiales</taxon>
        <taxon>Sclerotiniaceae</taxon>
        <taxon>Sclerotinia</taxon>
    </lineage>
</organism>
<evidence type="ECO:0000313" key="2">
    <source>
        <dbReference type="EMBL" id="ESZ94050.1"/>
    </source>
</evidence>
<keyword evidence="1" id="KW-0732">Signal</keyword>
<name>W9CHN1_SCLBF</name>
<dbReference type="EMBL" id="AYSA01000271">
    <property type="protein sequence ID" value="ESZ94050.1"/>
    <property type="molecule type" value="Genomic_DNA"/>
</dbReference>
<dbReference type="Proteomes" id="UP000019487">
    <property type="component" value="Unassembled WGS sequence"/>
</dbReference>
<gene>
    <name evidence="2" type="ORF">SBOR_5576</name>
</gene>
<sequence length="235" mass="25754">MRYFNCAGLLSLLALEPANSAAILQNVVANEGKVLGQWSFFEYYYDGHAPEGVEEVIHGKNRNVYPGDIIESGFVSMDSSAMWVGTVNPHHWTVNWIVKRGAEGIVNREEDFAGNATMDFSLYPDMGDFTQAILATELNRAAKWDMGPVVWSDIFVEVHGTATDWCSIDKLVLSDVSISDVGPGSVFLSREHLGEISKAISVKVPEREIKGFDDSPEVCSMLAQLSAVATFANEA</sequence>